<organism evidence="1 2">
    <name type="scientific">Kibdelosporangium banguiense</name>
    <dbReference type="NCBI Taxonomy" id="1365924"/>
    <lineage>
        <taxon>Bacteria</taxon>
        <taxon>Bacillati</taxon>
        <taxon>Actinomycetota</taxon>
        <taxon>Actinomycetes</taxon>
        <taxon>Pseudonocardiales</taxon>
        <taxon>Pseudonocardiaceae</taxon>
        <taxon>Kibdelosporangium</taxon>
    </lineage>
</organism>
<proteinExistence type="predicted"/>
<sequence length="35" mass="3624">MASSLTSSDTLGSSLAGELRLLISSGSCHPADSWW</sequence>
<accession>A0ABS4TWA4</accession>
<gene>
    <name evidence="1" type="ORF">JOF56_009033</name>
</gene>
<keyword evidence="2" id="KW-1185">Reference proteome</keyword>
<evidence type="ECO:0000313" key="1">
    <source>
        <dbReference type="EMBL" id="MBP2328648.1"/>
    </source>
</evidence>
<reference evidence="1 2" key="1">
    <citation type="submission" date="2021-03" db="EMBL/GenBank/DDBJ databases">
        <title>Sequencing the genomes of 1000 actinobacteria strains.</title>
        <authorList>
            <person name="Klenk H.-P."/>
        </authorList>
    </citation>
    <scope>NUCLEOTIDE SEQUENCE [LARGE SCALE GENOMIC DNA]</scope>
    <source>
        <strain evidence="1 2">DSM 46670</strain>
    </source>
</reference>
<comment type="caution">
    <text evidence="1">The sequence shown here is derived from an EMBL/GenBank/DDBJ whole genome shotgun (WGS) entry which is preliminary data.</text>
</comment>
<name>A0ABS4TWA4_9PSEU</name>
<evidence type="ECO:0008006" key="3">
    <source>
        <dbReference type="Google" id="ProtNLM"/>
    </source>
</evidence>
<dbReference type="EMBL" id="JAGINW010000001">
    <property type="protein sequence ID" value="MBP2328648.1"/>
    <property type="molecule type" value="Genomic_DNA"/>
</dbReference>
<dbReference type="Proteomes" id="UP001519332">
    <property type="component" value="Unassembled WGS sequence"/>
</dbReference>
<protein>
    <recommendedName>
        <fullName evidence="3">SapB/AmfS family lantipeptide</fullName>
    </recommendedName>
</protein>
<evidence type="ECO:0000313" key="2">
    <source>
        <dbReference type="Proteomes" id="UP001519332"/>
    </source>
</evidence>